<proteinExistence type="predicted"/>
<dbReference type="Proteomes" id="UP000060602">
    <property type="component" value="Chromosome"/>
</dbReference>
<dbReference type="InterPro" id="IPR006860">
    <property type="entry name" value="FecR"/>
</dbReference>
<dbReference type="InterPro" id="IPR032623">
    <property type="entry name" value="FecR_N"/>
</dbReference>
<evidence type="ECO:0000313" key="5">
    <source>
        <dbReference type="Proteomes" id="UP000060602"/>
    </source>
</evidence>
<dbReference type="PANTHER" id="PTHR30273:SF2">
    <property type="entry name" value="PROTEIN FECR"/>
    <property type="match status" value="1"/>
</dbReference>
<keyword evidence="1" id="KW-0812">Transmembrane</keyword>
<keyword evidence="1" id="KW-1133">Transmembrane helix</keyword>
<reference evidence="5" key="1">
    <citation type="submission" date="2015-12" db="EMBL/GenBank/DDBJ databases">
        <title>FDA dAtabase for Regulatory Grade micrObial Sequences (FDA-ARGOS): Supporting development and validation of Infectious Disease Dx tests.</title>
        <authorList>
            <person name="Case J."/>
            <person name="Tallon L."/>
            <person name="Sadzewicz L."/>
            <person name="Sengamalay N."/>
            <person name="Ott S."/>
            <person name="Godinez A."/>
            <person name="Nagaraj S."/>
            <person name="Nadendla S."/>
            <person name="Sichtig H."/>
        </authorList>
    </citation>
    <scope>NUCLEOTIDE SEQUENCE [LARGE SCALE GENOMIC DNA]</scope>
    <source>
        <strain evidence="5">FDAARGOS_147</strain>
    </source>
</reference>
<evidence type="ECO:0000259" key="3">
    <source>
        <dbReference type="Pfam" id="PF16220"/>
    </source>
</evidence>
<feature type="domain" description="FecR protein" evidence="2">
    <location>
        <begin position="119"/>
        <end position="211"/>
    </location>
</feature>
<dbReference type="Pfam" id="PF16220">
    <property type="entry name" value="DUF4880"/>
    <property type="match status" value="1"/>
</dbReference>
<keyword evidence="1" id="KW-0472">Membrane</keyword>
<sequence>MTATDTESLAAQAAEWIVLLSSDDESQRRRARANLEAWKRADPRHAAAAARMERLIGHADAVRGTGTSAQGAAALGTVLARPGRLRRRAHAVALLLALALAVPAWLALQAYPPAYLMADLRAGTGQWQTQTLPDGTRIMLNSASAVNLRYDAARRAIELIQGEILVEVAKDASRPFLVETRDGSMRALGTRFIVSRGESLTLLKVLESSVRVQTAAQKRAAGADGITVAAGQQLRFTAAGAGALEAIDARAVEDAWNHHRLFVEDQPLSDVLRTLERYRSGYIGYDAAALSRVRISAVLPLDDTDRALRLLAASLPGLRVRTYTPYLLQVDMAPSP</sequence>
<dbReference type="RefSeq" id="WP_061072222.1">
    <property type="nucleotide sequence ID" value="NZ_CP014060.2"/>
</dbReference>
<feature type="domain" description="FecR N-terminal" evidence="3">
    <location>
        <begin position="12"/>
        <end position="55"/>
    </location>
</feature>
<feature type="transmembrane region" description="Helical" evidence="1">
    <location>
        <begin position="91"/>
        <end position="111"/>
    </location>
</feature>
<dbReference type="PIRSF" id="PIRSF018266">
    <property type="entry name" value="FecR"/>
    <property type="match status" value="1"/>
</dbReference>
<accession>A0A120LHC0</accession>
<gene>
    <name evidence="4" type="ORF">AL504_12665</name>
</gene>
<dbReference type="AlphaFoldDB" id="A0A120LHC0"/>
<dbReference type="Pfam" id="PF04773">
    <property type="entry name" value="FecR"/>
    <property type="match status" value="1"/>
</dbReference>
<dbReference type="EMBL" id="CP014060">
    <property type="protein sequence ID" value="AMG36801.1"/>
    <property type="molecule type" value="Genomic_DNA"/>
</dbReference>
<dbReference type="GO" id="GO:0016989">
    <property type="term" value="F:sigma factor antagonist activity"/>
    <property type="evidence" value="ECO:0007669"/>
    <property type="project" value="TreeGrafter"/>
</dbReference>
<dbReference type="InterPro" id="IPR012373">
    <property type="entry name" value="Ferrdict_sens_TM"/>
</dbReference>
<evidence type="ECO:0000313" key="4">
    <source>
        <dbReference type="EMBL" id="AMG36801.1"/>
    </source>
</evidence>
<name>A0A120LHC0_ALCXX</name>
<dbReference type="Gene3D" id="2.60.120.1440">
    <property type="match status" value="1"/>
</dbReference>
<evidence type="ECO:0000259" key="2">
    <source>
        <dbReference type="Pfam" id="PF04773"/>
    </source>
</evidence>
<evidence type="ECO:0000256" key="1">
    <source>
        <dbReference type="SAM" id="Phobius"/>
    </source>
</evidence>
<protein>
    <submittedName>
        <fullName evidence="4">DUF4880 domain-containing protein</fullName>
    </submittedName>
</protein>
<organism evidence="4 5">
    <name type="scientific">Alcaligenes xylosoxydans xylosoxydans</name>
    <name type="common">Achromobacter xylosoxidans</name>
    <dbReference type="NCBI Taxonomy" id="85698"/>
    <lineage>
        <taxon>Bacteria</taxon>
        <taxon>Pseudomonadati</taxon>
        <taxon>Pseudomonadota</taxon>
        <taxon>Betaproteobacteria</taxon>
        <taxon>Burkholderiales</taxon>
        <taxon>Alcaligenaceae</taxon>
        <taxon>Achromobacter</taxon>
    </lineage>
</organism>
<dbReference type="PANTHER" id="PTHR30273">
    <property type="entry name" value="PERIPLASMIC SIGNAL SENSOR AND SIGMA FACTOR ACTIVATOR FECR-RELATED"/>
    <property type="match status" value="1"/>
</dbReference>